<evidence type="ECO:0000256" key="4">
    <source>
        <dbReference type="ARBA" id="ARBA00023136"/>
    </source>
</evidence>
<feature type="transmembrane region" description="Helical" evidence="5">
    <location>
        <begin position="103"/>
        <end position="124"/>
    </location>
</feature>
<dbReference type="EMBL" id="KV428004">
    <property type="protein sequence ID" value="KZT44589.1"/>
    <property type="molecule type" value="Genomic_DNA"/>
</dbReference>
<evidence type="ECO:0000313" key="7">
    <source>
        <dbReference type="Proteomes" id="UP000076798"/>
    </source>
</evidence>
<organism evidence="6 7">
    <name type="scientific">Sistotremastrum suecicum HHB10207 ss-3</name>
    <dbReference type="NCBI Taxonomy" id="1314776"/>
    <lineage>
        <taxon>Eukaryota</taxon>
        <taxon>Fungi</taxon>
        <taxon>Dikarya</taxon>
        <taxon>Basidiomycota</taxon>
        <taxon>Agaricomycotina</taxon>
        <taxon>Agaricomycetes</taxon>
        <taxon>Sistotremastrales</taxon>
        <taxon>Sistotremastraceae</taxon>
        <taxon>Sistotremastrum</taxon>
    </lineage>
</organism>
<dbReference type="PANTHER" id="PTHR43461:SF1">
    <property type="entry name" value="TRANSMEMBRANE PROTEIN 256"/>
    <property type="match status" value="1"/>
</dbReference>
<dbReference type="InterPro" id="IPR006696">
    <property type="entry name" value="DUF423"/>
</dbReference>
<sequence length="168" mass="17879">MACFHSDPFSLCSSLCVSLRTVMASVTTPLLGRAFPTPRFLWRTGAVLAAAGIVAGAFGTHGLRSRVTPDKLQAWTTASQYAIFNGIALLAVSMHPRFGYHKFAGPAIALGSVLFSGSIIGLVFDKEGRYKFLGPITPLGGSIMIAGYGFICKHIHYSLIVALTDTLL</sequence>
<feature type="transmembrane region" description="Helical" evidence="5">
    <location>
        <begin position="40"/>
        <end position="60"/>
    </location>
</feature>
<keyword evidence="4 5" id="KW-0472">Membrane</keyword>
<dbReference type="GO" id="GO:0016020">
    <property type="term" value="C:membrane"/>
    <property type="evidence" value="ECO:0007669"/>
    <property type="project" value="UniProtKB-SubCell"/>
</dbReference>
<comment type="subcellular location">
    <subcellularLocation>
        <location evidence="1">Membrane</location>
        <topology evidence="1">Multi-pass membrane protein</topology>
    </subcellularLocation>
</comment>
<name>A0A166JCB3_9AGAM</name>
<evidence type="ECO:0000256" key="1">
    <source>
        <dbReference type="ARBA" id="ARBA00004141"/>
    </source>
</evidence>
<evidence type="ECO:0000256" key="2">
    <source>
        <dbReference type="ARBA" id="ARBA00022692"/>
    </source>
</evidence>
<evidence type="ECO:0000256" key="3">
    <source>
        <dbReference type="ARBA" id="ARBA00022989"/>
    </source>
</evidence>
<evidence type="ECO:0008006" key="8">
    <source>
        <dbReference type="Google" id="ProtNLM"/>
    </source>
</evidence>
<dbReference type="OrthoDB" id="269173at2759"/>
<gene>
    <name evidence="6" type="ORF">SISSUDRAFT_32301</name>
</gene>
<proteinExistence type="predicted"/>
<dbReference type="Proteomes" id="UP000076798">
    <property type="component" value="Unassembled WGS sequence"/>
</dbReference>
<keyword evidence="3 5" id="KW-1133">Transmembrane helix</keyword>
<accession>A0A166JCB3</accession>
<keyword evidence="2 5" id="KW-0812">Transmembrane</keyword>
<dbReference type="PANTHER" id="PTHR43461">
    <property type="entry name" value="TRANSMEMBRANE PROTEIN 256"/>
    <property type="match status" value="1"/>
</dbReference>
<reference evidence="6 7" key="1">
    <citation type="journal article" date="2016" name="Mol. Biol. Evol.">
        <title>Comparative Genomics of Early-Diverging Mushroom-Forming Fungi Provides Insights into the Origins of Lignocellulose Decay Capabilities.</title>
        <authorList>
            <person name="Nagy L.G."/>
            <person name="Riley R."/>
            <person name="Tritt A."/>
            <person name="Adam C."/>
            <person name="Daum C."/>
            <person name="Floudas D."/>
            <person name="Sun H."/>
            <person name="Yadav J.S."/>
            <person name="Pangilinan J."/>
            <person name="Larsson K.H."/>
            <person name="Matsuura K."/>
            <person name="Barry K."/>
            <person name="Labutti K."/>
            <person name="Kuo R."/>
            <person name="Ohm R.A."/>
            <person name="Bhattacharya S.S."/>
            <person name="Shirouzu T."/>
            <person name="Yoshinaga Y."/>
            <person name="Martin F.M."/>
            <person name="Grigoriev I.V."/>
            <person name="Hibbett D.S."/>
        </authorList>
    </citation>
    <scope>NUCLEOTIDE SEQUENCE [LARGE SCALE GENOMIC DNA]</scope>
    <source>
        <strain evidence="6 7">HHB10207 ss-3</strain>
    </source>
</reference>
<keyword evidence="7" id="KW-1185">Reference proteome</keyword>
<evidence type="ECO:0000256" key="5">
    <source>
        <dbReference type="SAM" id="Phobius"/>
    </source>
</evidence>
<feature type="transmembrane region" description="Helical" evidence="5">
    <location>
        <begin position="72"/>
        <end position="91"/>
    </location>
</feature>
<dbReference type="Pfam" id="PF04241">
    <property type="entry name" value="DUF423"/>
    <property type="match status" value="1"/>
</dbReference>
<dbReference type="AlphaFoldDB" id="A0A166JCB3"/>
<protein>
    <recommendedName>
        <fullName evidence="8">DUF423-domain-containing protein</fullName>
    </recommendedName>
</protein>
<evidence type="ECO:0000313" key="6">
    <source>
        <dbReference type="EMBL" id="KZT44589.1"/>
    </source>
</evidence>